<proteinExistence type="predicted"/>
<organism evidence="1 2">
    <name type="scientific">Maritimibacter harenae</name>
    <dbReference type="NCBI Taxonomy" id="2606218"/>
    <lineage>
        <taxon>Bacteria</taxon>
        <taxon>Pseudomonadati</taxon>
        <taxon>Pseudomonadota</taxon>
        <taxon>Alphaproteobacteria</taxon>
        <taxon>Rhodobacterales</taxon>
        <taxon>Roseobacteraceae</taxon>
        <taxon>Maritimibacter</taxon>
    </lineage>
</organism>
<dbReference type="Pfam" id="PF06299">
    <property type="entry name" value="DUF1045"/>
    <property type="match status" value="1"/>
</dbReference>
<reference evidence="1 2" key="1">
    <citation type="submission" date="2019-12" db="EMBL/GenBank/DDBJ databases">
        <title>Maritimibacter sp. nov. sp. isolated from sea sand.</title>
        <authorList>
            <person name="Kim J."/>
            <person name="Jeong S.E."/>
            <person name="Jung H.S."/>
            <person name="Jeon C.O."/>
        </authorList>
    </citation>
    <scope>NUCLEOTIDE SEQUENCE [LARGE SCALE GENOMIC DNA]</scope>
    <source>
        <strain evidence="1 2">DP07</strain>
    </source>
</reference>
<dbReference type="AlphaFoldDB" id="A0A845M542"/>
<evidence type="ECO:0000313" key="1">
    <source>
        <dbReference type="EMBL" id="MZR15155.1"/>
    </source>
</evidence>
<protein>
    <submittedName>
        <fullName evidence="1">DUF1045 domain-containing protein</fullName>
    </submittedName>
</protein>
<accession>A0A845M542</accession>
<dbReference type="RefSeq" id="WP_161353577.1">
    <property type="nucleotide sequence ID" value="NZ_WTUX01000022.1"/>
</dbReference>
<keyword evidence="2" id="KW-1185">Reference proteome</keyword>
<dbReference type="Gene3D" id="3.90.1140.10">
    <property type="entry name" value="Cyclic phosphodiesterase"/>
    <property type="match status" value="1"/>
</dbReference>
<sequence length="229" mass="25006">MKNYSRYAAYFAPRPGPLAEFADAWLGWSATDGREVAHPDIPGLPAPVSDLTATPRKYGFHGTLKPPFSIVEGRGRQDLEAAVHALAQTLHPVVMPSLRLARLGGFLALVPEGDTTDLAAFAATVVKELDGFRAPAGEAELARRRAAGLTPAQEAHLRAWGYPYVLSEFRFHLTLTGKLPTDDAERVRAALAPVMEPRLPQPFVVEDLCLFGEAEDGWFHLLHRYALTG</sequence>
<dbReference type="InterPro" id="IPR009389">
    <property type="entry name" value="DUF1045"/>
</dbReference>
<gene>
    <name evidence="1" type="ORF">GQE99_19225</name>
</gene>
<evidence type="ECO:0000313" key="2">
    <source>
        <dbReference type="Proteomes" id="UP000467322"/>
    </source>
</evidence>
<name>A0A845M542_9RHOB</name>
<dbReference type="NCBIfam" id="TIGR03223">
    <property type="entry name" value="Phn_opern_protn"/>
    <property type="match status" value="1"/>
</dbReference>
<comment type="caution">
    <text evidence="1">The sequence shown here is derived from an EMBL/GenBank/DDBJ whole genome shotgun (WGS) entry which is preliminary data.</text>
</comment>
<dbReference type="Proteomes" id="UP000467322">
    <property type="component" value="Unassembled WGS sequence"/>
</dbReference>
<dbReference type="PIRSF" id="PIRSF033328">
    <property type="entry name" value="Phest_Mll4975"/>
    <property type="match status" value="1"/>
</dbReference>
<dbReference type="EMBL" id="WTUX01000022">
    <property type="protein sequence ID" value="MZR15155.1"/>
    <property type="molecule type" value="Genomic_DNA"/>
</dbReference>